<dbReference type="EC" id="2.7.4.16" evidence="1"/>
<dbReference type="SUPFAM" id="SSF55326">
    <property type="entry name" value="PurM N-terminal domain-like"/>
    <property type="match status" value="1"/>
</dbReference>
<dbReference type="InterPro" id="IPR036921">
    <property type="entry name" value="PurM-like_N_sf"/>
</dbReference>
<protein>
    <recommendedName>
        <fullName evidence="1">Thiamine-monophosphate kinase</fullName>
        <shortName evidence="1">TMP kinase</shortName>
        <shortName evidence="1">Thiamine-phosphate kinase</shortName>
        <ecNumber evidence="1">2.7.4.16</ecNumber>
    </recommendedName>
</protein>
<comment type="function">
    <text evidence="1">Catalyzes the ATP-dependent phosphorylation of thiamine-monophosphate (TMP) to form thiamine-pyrophosphate (TPP), the active form of vitamin B1.</text>
</comment>
<gene>
    <name evidence="1" type="primary">thiL</name>
    <name evidence="4" type="ordered locus">PYCH_00820</name>
</gene>
<dbReference type="HAMAP" id="MF_02128">
    <property type="entry name" value="TMP_kinase"/>
    <property type="match status" value="1"/>
</dbReference>
<dbReference type="HOGENOM" id="CLU_046964_2_0_2"/>
<dbReference type="GeneID" id="10836665"/>
<keyword evidence="1" id="KW-0067">ATP-binding</keyword>
<feature type="binding site" evidence="1">
    <location>
        <position position="48"/>
    </location>
    <ligand>
        <name>substrate</name>
    </ligand>
</feature>
<dbReference type="UniPathway" id="UPA00060">
    <property type="reaction ID" value="UER00142"/>
</dbReference>
<dbReference type="InterPro" id="IPR036676">
    <property type="entry name" value="PurM-like_C_sf"/>
</dbReference>
<feature type="binding site" evidence="1">
    <location>
        <position position="69"/>
    </location>
    <ligand>
        <name>Mg(2+)</name>
        <dbReference type="ChEBI" id="CHEBI:18420"/>
        <label>2</label>
    </ligand>
</feature>
<keyword evidence="5" id="KW-1185">Reference proteome</keyword>
<feature type="binding site" evidence="1">
    <location>
        <position position="25"/>
    </location>
    <ligand>
        <name>Mg(2+)</name>
        <dbReference type="ChEBI" id="CHEBI:18420"/>
        <label>4</label>
    </ligand>
</feature>
<name>F8AFI0_PYRYC</name>
<dbReference type="OrthoDB" id="45909at2157"/>
<evidence type="ECO:0000259" key="2">
    <source>
        <dbReference type="Pfam" id="PF00586"/>
    </source>
</evidence>
<feature type="binding site" evidence="1">
    <location>
        <begin position="116"/>
        <end position="117"/>
    </location>
    <ligand>
        <name>ATP</name>
        <dbReference type="ChEBI" id="CHEBI:30616"/>
    </ligand>
</feature>
<dbReference type="NCBIfam" id="NF004353">
    <property type="entry name" value="PRK05731.2-2"/>
    <property type="match status" value="1"/>
</dbReference>
<keyword evidence="1" id="KW-0784">Thiamine biosynthesis</keyword>
<dbReference type="AlphaFoldDB" id="F8AFI0"/>
<feature type="binding site" evidence="1">
    <location>
        <position position="40"/>
    </location>
    <ligand>
        <name>Mg(2+)</name>
        <dbReference type="ChEBI" id="CHEBI:18420"/>
        <label>1</label>
    </ligand>
</feature>
<keyword evidence="1" id="KW-0547">Nucleotide-binding</keyword>
<feature type="binding site" evidence="1">
    <location>
        <position position="39"/>
    </location>
    <ligand>
        <name>Mg(2+)</name>
        <dbReference type="ChEBI" id="CHEBI:18420"/>
        <label>4</label>
    </ligand>
</feature>
<dbReference type="GO" id="GO:0009229">
    <property type="term" value="P:thiamine diphosphate biosynthetic process"/>
    <property type="evidence" value="ECO:0007669"/>
    <property type="project" value="UniProtKB-UniRule"/>
</dbReference>
<sequence length="314" mass="33991">MREREIIELFLKEVELQGDLPLGDDAGAIKLGNAWIVVTSDMLVWGTDVPPIMTPEQAGMKVVIMNLSDVAAMGAKPLGFFFSLGIPRDIGEDVLRGIAKGIGRAANLYRVPVLSGDTNEGRELVIDGGALGLTERPLLRSGARPGDLVCVTGDLGRALAGLLTWKKGLNISPSIRRSLYEKLLEPTARVEEGIELGKVANAAIDVSDGLSKELHILAEMSGVRIVVEEDRIPIGEGVQEVAELLGFDPIELALTSGEEFELVFTVSPERVYELSFDFSIIGRVDAGKGVYIERGGRKERMPLFGWEHFAEGLL</sequence>
<feature type="binding site" evidence="1">
    <location>
        <position position="41"/>
    </location>
    <ligand>
        <name>Mg(2+)</name>
        <dbReference type="ChEBI" id="CHEBI:18420"/>
        <label>2</label>
    </ligand>
</feature>
<comment type="pathway">
    <text evidence="1">Cofactor biosynthesis; thiamine diphosphate biosynthesis; thiamine diphosphate from thiamine phosphate: step 1/1.</text>
</comment>
<evidence type="ECO:0000313" key="5">
    <source>
        <dbReference type="Proteomes" id="UP000008386"/>
    </source>
</evidence>
<reference evidence="4 5" key="1">
    <citation type="journal article" date="2011" name="J. Bacteriol.">
        <title>Complete genome sequence of the obligate piezophilic hyperthermophilic archaeon Pyrococcus yayanosii CH1.</title>
        <authorList>
            <person name="Jun X."/>
            <person name="Lupeng L."/>
            <person name="Minjuan X."/>
            <person name="Oger P."/>
            <person name="Fengping W."/>
            <person name="Jebbar M."/>
            <person name="Xiang X."/>
        </authorList>
    </citation>
    <scope>NUCLEOTIDE SEQUENCE [LARGE SCALE GENOMIC DNA]</scope>
    <source>
        <strain evidence="5">CH1 / JCM 16557</strain>
    </source>
</reference>
<dbReference type="EMBL" id="CP002779">
    <property type="protein sequence ID" value="AEH23795.1"/>
    <property type="molecule type" value="Genomic_DNA"/>
</dbReference>
<feature type="binding site" evidence="1">
    <location>
        <position position="207"/>
    </location>
    <ligand>
        <name>ATP</name>
        <dbReference type="ChEBI" id="CHEBI:30616"/>
    </ligand>
</feature>
<evidence type="ECO:0000313" key="4">
    <source>
        <dbReference type="EMBL" id="AEH23795.1"/>
    </source>
</evidence>
<accession>F8AFI0</accession>
<comment type="similarity">
    <text evidence="1">Belongs to the thiamine-monophosphate kinase family.</text>
</comment>
<evidence type="ECO:0000256" key="1">
    <source>
        <dbReference type="HAMAP-Rule" id="MF_02128"/>
    </source>
</evidence>
<feature type="binding site" evidence="1">
    <location>
        <position position="306"/>
    </location>
    <ligand>
        <name>substrate</name>
    </ligand>
</feature>
<feature type="binding site" evidence="1">
    <location>
        <position position="140"/>
    </location>
    <ligand>
        <name>ATP</name>
        <dbReference type="ChEBI" id="CHEBI:30616"/>
    </ligand>
</feature>
<feature type="binding site" evidence="1">
    <location>
        <position position="117"/>
    </location>
    <ligand>
        <name>Mg(2+)</name>
        <dbReference type="ChEBI" id="CHEBI:18420"/>
        <label>1</label>
    </ligand>
</feature>
<proteinExistence type="inferred from homology"/>
<feature type="binding site" evidence="1">
    <location>
        <position position="205"/>
    </location>
    <ligand>
        <name>Mg(2+)</name>
        <dbReference type="ChEBI" id="CHEBI:18420"/>
        <label>3</label>
    </ligand>
</feature>
<comment type="miscellaneous">
    <text evidence="1">Reaction mechanism of ThiL seems to utilize a direct, inline transfer of the gamma-phosphate of ATP to TMP rather than a phosphorylated enzyme intermediate.</text>
</comment>
<dbReference type="InterPro" id="IPR010918">
    <property type="entry name" value="PurM-like_C_dom"/>
</dbReference>
<feature type="binding site" evidence="1">
    <location>
        <position position="69"/>
    </location>
    <ligand>
        <name>Mg(2+)</name>
        <dbReference type="ChEBI" id="CHEBI:18420"/>
        <label>4</label>
    </ligand>
</feature>
<dbReference type="Pfam" id="PF02769">
    <property type="entry name" value="AIRS_C"/>
    <property type="match status" value="1"/>
</dbReference>
<feature type="domain" description="PurM-like N-terminal" evidence="2">
    <location>
        <begin position="23"/>
        <end position="133"/>
    </location>
</feature>
<feature type="binding site" evidence="1">
    <location>
        <position position="25"/>
    </location>
    <ligand>
        <name>Mg(2+)</name>
        <dbReference type="ChEBI" id="CHEBI:18420"/>
        <label>3</label>
    </ligand>
</feature>
<dbReference type="InterPro" id="IPR016188">
    <property type="entry name" value="PurM-like_N"/>
</dbReference>
<dbReference type="GO" id="GO:0009030">
    <property type="term" value="F:thiamine-phosphate kinase activity"/>
    <property type="evidence" value="ECO:0007669"/>
    <property type="project" value="UniProtKB-UniRule"/>
</dbReference>
<dbReference type="GO" id="GO:0009228">
    <property type="term" value="P:thiamine biosynthetic process"/>
    <property type="evidence" value="ECO:0007669"/>
    <property type="project" value="UniProtKB-KW"/>
</dbReference>
<dbReference type="GO" id="GO:0000287">
    <property type="term" value="F:magnesium ion binding"/>
    <property type="evidence" value="ECO:0007669"/>
    <property type="project" value="UniProtKB-UniRule"/>
</dbReference>
<dbReference type="PANTHER" id="PTHR30270:SF3">
    <property type="entry name" value="THIAMINE-MONOPHOSPHATE KINASE"/>
    <property type="match status" value="1"/>
</dbReference>
<dbReference type="RefSeq" id="WP_013904853.1">
    <property type="nucleotide sequence ID" value="NC_015680.1"/>
</dbReference>
<dbReference type="PANTHER" id="PTHR30270">
    <property type="entry name" value="THIAMINE-MONOPHOSPHATE KINASE"/>
    <property type="match status" value="1"/>
</dbReference>
<keyword evidence="1 4" id="KW-0418">Kinase</keyword>
<dbReference type="InterPro" id="IPR006283">
    <property type="entry name" value="ThiL-like"/>
</dbReference>
<feature type="binding site" evidence="1">
    <location>
        <position position="69"/>
    </location>
    <ligand>
        <name>Mg(2+)</name>
        <dbReference type="ChEBI" id="CHEBI:18420"/>
        <label>3</label>
    </ligand>
</feature>
<dbReference type="PIRSF" id="PIRSF005303">
    <property type="entry name" value="Thiam_monoph_kin"/>
    <property type="match status" value="1"/>
</dbReference>
<dbReference type="Gene3D" id="3.30.1330.10">
    <property type="entry name" value="PurM-like, N-terminal domain"/>
    <property type="match status" value="1"/>
</dbReference>
<dbReference type="SUPFAM" id="SSF56042">
    <property type="entry name" value="PurM C-terminal domain-like"/>
    <property type="match status" value="1"/>
</dbReference>
<organism evidence="4 5">
    <name type="scientific">Pyrococcus yayanosii (strain CH1 / JCM 16557)</name>
    <dbReference type="NCBI Taxonomy" id="529709"/>
    <lineage>
        <taxon>Archaea</taxon>
        <taxon>Methanobacteriati</taxon>
        <taxon>Methanobacteriota</taxon>
        <taxon>Thermococci</taxon>
        <taxon>Thermococcales</taxon>
        <taxon>Thermococcaceae</taxon>
        <taxon>Pyrococcus</taxon>
    </lineage>
</organism>
<dbReference type="eggNOG" id="arCOG00638">
    <property type="taxonomic scope" value="Archaea"/>
</dbReference>
<keyword evidence="1" id="KW-0460">Magnesium</keyword>
<dbReference type="STRING" id="529709.PYCH_00820"/>
<feature type="domain" description="PurM-like C-terminal" evidence="3">
    <location>
        <begin position="144"/>
        <end position="292"/>
    </location>
</feature>
<keyword evidence="1" id="KW-0808">Transferase</keyword>
<feature type="binding site" evidence="1">
    <location>
        <position position="208"/>
    </location>
    <ligand>
        <name>Mg(2+)</name>
        <dbReference type="ChEBI" id="CHEBI:18420"/>
        <label>5</label>
    </ligand>
</feature>
<dbReference type="Proteomes" id="UP000008386">
    <property type="component" value="Chromosome"/>
</dbReference>
<dbReference type="Gene3D" id="3.90.650.10">
    <property type="entry name" value="PurM-like C-terminal domain"/>
    <property type="match status" value="1"/>
</dbReference>
<evidence type="ECO:0000259" key="3">
    <source>
        <dbReference type="Pfam" id="PF02769"/>
    </source>
</evidence>
<dbReference type="KEGG" id="pya:PYCH_00820"/>
<comment type="catalytic activity">
    <reaction evidence="1">
        <text>thiamine phosphate + ATP = thiamine diphosphate + ADP</text>
        <dbReference type="Rhea" id="RHEA:15913"/>
        <dbReference type="ChEBI" id="CHEBI:30616"/>
        <dbReference type="ChEBI" id="CHEBI:37575"/>
        <dbReference type="ChEBI" id="CHEBI:58937"/>
        <dbReference type="ChEBI" id="CHEBI:456216"/>
        <dbReference type="EC" id="2.7.4.16"/>
    </reaction>
</comment>
<dbReference type="NCBIfam" id="TIGR01379">
    <property type="entry name" value="thiL"/>
    <property type="match status" value="1"/>
</dbReference>
<dbReference type="Pfam" id="PF00586">
    <property type="entry name" value="AIRS"/>
    <property type="match status" value="1"/>
</dbReference>
<keyword evidence="1" id="KW-0479">Metal-binding</keyword>
<comment type="caution">
    <text evidence="1">Lacks conserved residue(s) required for the propagation of feature annotation.</text>
</comment>
<dbReference type="CDD" id="cd02194">
    <property type="entry name" value="ThiL"/>
    <property type="match status" value="1"/>
</dbReference>
<feature type="binding site" evidence="1">
    <location>
        <position position="41"/>
    </location>
    <ligand>
        <name>Mg(2+)</name>
        <dbReference type="ChEBI" id="CHEBI:18420"/>
        <label>1</label>
    </ligand>
</feature>
<feature type="binding site" evidence="1">
    <location>
        <position position="258"/>
    </location>
    <ligand>
        <name>substrate</name>
    </ligand>
</feature>
<dbReference type="GO" id="GO:0005524">
    <property type="term" value="F:ATP binding"/>
    <property type="evidence" value="ECO:0007669"/>
    <property type="project" value="UniProtKB-UniRule"/>
</dbReference>